<name>A0A0N1ITE5_9HYME</name>
<dbReference type="PROSITE" id="PS50835">
    <property type="entry name" value="IG_LIKE"/>
    <property type="match status" value="1"/>
</dbReference>
<accession>A0A0N1ITE5</accession>
<sequence>MSQGIDTSLCMYRADQKKNFNRNKIIGIRWCISGKPSEKSCETGAVDDPLNFPNNSEYPLSGQAFIFCAFLDSIVEPNVTVSTEIREISICSVENSPDSTGRSCPFEIQDHTIQPHLSENVAALHLAISAKTLQRDLTVISITPETDFIKEAVHSTRLVETDTFQEWPTQQNSSPYIDTSVPSNVTGLVGKTIELLCKVKNLGNRTVSTFLIDPQTNCNVRSLEFDLSYLMMQLVIIYQVTPIAQVSPREGAAIPFYPHGISESIRAFGPVIVLAAGVHVSHTDESKNVKVFAERNGRKFEINCRTVKAIRCSQSCVSWVRHRDIHLLTIGRYTYTSDQRFEAMHTPHAEEWTLRIRYPQKKDSGIYECQISTTPPIGYSVQLNVVANAPFRIMDLNPKIEDMMKHMHMKGYT</sequence>
<dbReference type="GO" id="GO:0050808">
    <property type="term" value="P:synapse organization"/>
    <property type="evidence" value="ECO:0007669"/>
    <property type="project" value="TreeGrafter"/>
</dbReference>
<dbReference type="GO" id="GO:0032589">
    <property type="term" value="C:neuron projection membrane"/>
    <property type="evidence" value="ECO:0007669"/>
    <property type="project" value="TreeGrafter"/>
</dbReference>
<dbReference type="PANTHER" id="PTHR23279:SF5">
    <property type="entry name" value="DEFECTIVE PROBOSCIS EXTENSION RESPONSE 8, ISOFORM A"/>
    <property type="match status" value="1"/>
</dbReference>
<dbReference type="AlphaFoldDB" id="A0A0N1ITE5"/>
<evidence type="ECO:0000313" key="3">
    <source>
        <dbReference type="Proteomes" id="UP000053105"/>
    </source>
</evidence>
<dbReference type="SUPFAM" id="SSF48726">
    <property type="entry name" value="Immunoglobulin"/>
    <property type="match status" value="1"/>
</dbReference>
<dbReference type="InterPro" id="IPR007110">
    <property type="entry name" value="Ig-like_dom"/>
</dbReference>
<dbReference type="InterPro" id="IPR036179">
    <property type="entry name" value="Ig-like_dom_sf"/>
</dbReference>
<dbReference type="InterPro" id="IPR013783">
    <property type="entry name" value="Ig-like_fold"/>
</dbReference>
<dbReference type="EMBL" id="KQ435822">
    <property type="protein sequence ID" value="KOX72282.1"/>
    <property type="molecule type" value="Genomic_DNA"/>
</dbReference>
<keyword evidence="3" id="KW-1185">Reference proteome</keyword>
<proteinExistence type="predicted"/>
<dbReference type="InterPro" id="IPR037448">
    <property type="entry name" value="Zig-8"/>
</dbReference>
<dbReference type="Gene3D" id="2.60.40.10">
    <property type="entry name" value="Immunoglobulins"/>
    <property type="match status" value="1"/>
</dbReference>
<evidence type="ECO:0000313" key="2">
    <source>
        <dbReference type="EMBL" id="KOX72282.1"/>
    </source>
</evidence>
<organism evidence="2 3">
    <name type="scientific">Melipona quadrifasciata</name>
    <dbReference type="NCBI Taxonomy" id="166423"/>
    <lineage>
        <taxon>Eukaryota</taxon>
        <taxon>Metazoa</taxon>
        <taxon>Ecdysozoa</taxon>
        <taxon>Arthropoda</taxon>
        <taxon>Hexapoda</taxon>
        <taxon>Insecta</taxon>
        <taxon>Pterygota</taxon>
        <taxon>Neoptera</taxon>
        <taxon>Endopterygota</taxon>
        <taxon>Hymenoptera</taxon>
        <taxon>Apocrita</taxon>
        <taxon>Aculeata</taxon>
        <taxon>Apoidea</taxon>
        <taxon>Anthophila</taxon>
        <taxon>Apidae</taxon>
        <taxon>Melipona</taxon>
    </lineage>
</organism>
<evidence type="ECO:0000259" key="1">
    <source>
        <dbReference type="PROSITE" id="PS50835"/>
    </source>
</evidence>
<dbReference type="OrthoDB" id="6377396at2759"/>
<dbReference type="STRING" id="166423.A0A0N1ITE5"/>
<dbReference type="FunFam" id="2.60.40.10:FF:000129">
    <property type="entry name" value="CLUMA_CG018772, isoform A"/>
    <property type="match status" value="1"/>
</dbReference>
<dbReference type="PANTHER" id="PTHR23279">
    <property type="entry name" value="DEFECTIVE PROBOSCIS EXTENSION RESPONSE DPR -RELATED"/>
    <property type="match status" value="1"/>
</dbReference>
<feature type="domain" description="Ig-like" evidence="1">
    <location>
        <begin position="270"/>
        <end position="386"/>
    </location>
</feature>
<reference evidence="2 3" key="1">
    <citation type="submission" date="2015-07" db="EMBL/GenBank/DDBJ databases">
        <title>The genome of Melipona quadrifasciata.</title>
        <authorList>
            <person name="Pan H."/>
            <person name="Kapheim K."/>
        </authorList>
    </citation>
    <scope>NUCLEOTIDE SEQUENCE [LARGE SCALE GENOMIC DNA]</scope>
    <source>
        <strain evidence="2">0111107301</strain>
        <tissue evidence="2">Whole body</tissue>
    </source>
</reference>
<dbReference type="Proteomes" id="UP000053105">
    <property type="component" value="Unassembled WGS sequence"/>
</dbReference>
<protein>
    <recommendedName>
        <fullName evidence="1">Ig-like domain-containing protein</fullName>
    </recommendedName>
</protein>
<gene>
    <name evidence="2" type="ORF">WN51_03264</name>
</gene>